<dbReference type="AlphaFoldDB" id="A0AAD5DA72"/>
<evidence type="ECO:0000313" key="2">
    <source>
        <dbReference type="Proteomes" id="UP001206925"/>
    </source>
</evidence>
<dbReference type="InterPro" id="IPR044835">
    <property type="entry name" value="ARF_plant"/>
</dbReference>
<dbReference type="PANTHER" id="PTHR31384:SF5">
    <property type="entry name" value="AUXIN RESPONSE FACTOR 3"/>
    <property type="match status" value="1"/>
</dbReference>
<name>A0AAD5DA72_AMBAR</name>
<proteinExistence type="predicted"/>
<dbReference type="GO" id="GO:0006355">
    <property type="term" value="P:regulation of DNA-templated transcription"/>
    <property type="evidence" value="ECO:0007669"/>
    <property type="project" value="InterPro"/>
</dbReference>
<protein>
    <submittedName>
        <fullName evidence="1">Uncharacterized protein</fullName>
    </submittedName>
</protein>
<organism evidence="1 2">
    <name type="scientific">Ambrosia artemisiifolia</name>
    <name type="common">Common ragweed</name>
    <dbReference type="NCBI Taxonomy" id="4212"/>
    <lineage>
        <taxon>Eukaryota</taxon>
        <taxon>Viridiplantae</taxon>
        <taxon>Streptophyta</taxon>
        <taxon>Embryophyta</taxon>
        <taxon>Tracheophyta</taxon>
        <taxon>Spermatophyta</taxon>
        <taxon>Magnoliopsida</taxon>
        <taxon>eudicotyledons</taxon>
        <taxon>Gunneridae</taxon>
        <taxon>Pentapetalae</taxon>
        <taxon>asterids</taxon>
        <taxon>campanulids</taxon>
        <taxon>Asterales</taxon>
        <taxon>Asteraceae</taxon>
        <taxon>Asteroideae</taxon>
        <taxon>Heliantheae alliance</taxon>
        <taxon>Heliantheae</taxon>
        <taxon>Ambrosia</taxon>
    </lineage>
</organism>
<sequence length="100" mass="10753">TTTTSYSSSTHVECSLELWHACAGRMTSLPKKGNAVVYVPQGHLELLHGTYDSMSVGGVCLCLPPHVFCRVVDVKLHAEQGSDEVVAQVSLIPDSQVSKQ</sequence>
<keyword evidence="2" id="KW-1185">Reference proteome</keyword>
<dbReference type="GO" id="GO:0009725">
    <property type="term" value="P:response to hormone"/>
    <property type="evidence" value="ECO:0007669"/>
    <property type="project" value="InterPro"/>
</dbReference>
<dbReference type="GO" id="GO:0003677">
    <property type="term" value="F:DNA binding"/>
    <property type="evidence" value="ECO:0007669"/>
    <property type="project" value="InterPro"/>
</dbReference>
<feature type="non-terminal residue" evidence="1">
    <location>
        <position position="100"/>
    </location>
</feature>
<dbReference type="EMBL" id="JAMZMK010003650">
    <property type="protein sequence ID" value="KAI7754415.1"/>
    <property type="molecule type" value="Genomic_DNA"/>
</dbReference>
<dbReference type="PANTHER" id="PTHR31384">
    <property type="entry name" value="AUXIN RESPONSE FACTOR 4-RELATED"/>
    <property type="match status" value="1"/>
</dbReference>
<dbReference type="Proteomes" id="UP001206925">
    <property type="component" value="Unassembled WGS sequence"/>
</dbReference>
<evidence type="ECO:0000313" key="1">
    <source>
        <dbReference type="EMBL" id="KAI7754415.1"/>
    </source>
</evidence>
<comment type="caution">
    <text evidence="1">The sequence shown here is derived from an EMBL/GenBank/DDBJ whole genome shotgun (WGS) entry which is preliminary data.</text>
</comment>
<accession>A0AAD5DA72</accession>
<feature type="non-terminal residue" evidence="1">
    <location>
        <position position="1"/>
    </location>
</feature>
<reference evidence="1" key="1">
    <citation type="submission" date="2022-06" db="EMBL/GenBank/DDBJ databases">
        <title>Uncovering the hologenomic basis of an extraordinary plant invasion.</title>
        <authorList>
            <person name="Bieker V.C."/>
            <person name="Martin M.D."/>
            <person name="Gilbert T."/>
            <person name="Hodgins K."/>
            <person name="Battlay P."/>
            <person name="Petersen B."/>
            <person name="Wilson J."/>
        </authorList>
    </citation>
    <scope>NUCLEOTIDE SEQUENCE</scope>
    <source>
        <strain evidence="1">AA19_3_7</strain>
        <tissue evidence="1">Leaf</tissue>
    </source>
</reference>
<gene>
    <name evidence="1" type="ORF">M8C21_014292</name>
</gene>